<evidence type="ECO:0000256" key="4">
    <source>
        <dbReference type="SAM" id="Phobius"/>
    </source>
</evidence>
<name>A0AAD5PXT0_9CRUS</name>
<evidence type="ECO:0000256" key="2">
    <source>
        <dbReference type="ARBA" id="ARBA00022737"/>
    </source>
</evidence>
<evidence type="ECO:0000313" key="7">
    <source>
        <dbReference type="EMBL" id="KAI9560309.1"/>
    </source>
</evidence>
<proteinExistence type="predicted"/>
<dbReference type="Gene3D" id="2.60.120.740">
    <property type="match status" value="2"/>
</dbReference>
<dbReference type="Proteomes" id="UP000820818">
    <property type="component" value="Linkage Group LG4"/>
</dbReference>
<dbReference type="InterPro" id="IPR043159">
    <property type="entry name" value="Lectin_gal-bd_sf"/>
</dbReference>
<dbReference type="PANTHER" id="PTHR46780">
    <property type="entry name" value="PROTEIN EVA-1"/>
    <property type="match status" value="1"/>
</dbReference>
<protein>
    <recommendedName>
        <fullName evidence="6">SUEL-type lectin domain-containing protein</fullName>
    </recommendedName>
</protein>
<evidence type="ECO:0000313" key="8">
    <source>
        <dbReference type="Proteomes" id="UP000820818"/>
    </source>
</evidence>
<gene>
    <name evidence="7" type="ORF">GHT06_014326</name>
</gene>
<feature type="region of interest" description="Disordered" evidence="3">
    <location>
        <begin position="394"/>
        <end position="428"/>
    </location>
</feature>
<feature type="region of interest" description="Disordered" evidence="3">
    <location>
        <begin position="346"/>
        <end position="372"/>
    </location>
</feature>
<evidence type="ECO:0000259" key="6">
    <source>
        <dbReference type="PROSITE" id="PS50228"/>
    </source>
</evidence>
<keyword evidence="4" id="KW-0812">Transmembrane</keyword>
<evidence type="ECO:0000256" key="3">
    <source>
        <dbReference type="SAM" id="MobiDB-lite"/>
    </source>
</evidence>
<organism evidence="7 8">
    <name type="scientific">Daphnia sinensis</name>
    <dbReference type="NCBI Taxonomy" id="1820382"/>
    <lineage>
        <taxon>Eukaryota</taxon>
        <taxon>Metazoa</taxon>
        <taxon>Ecdysozoa</taxon>
        <taxon>Arthropoda</taxon>
        <taxon>Crustacea</taxon>
        <taxon>Branchiopoda</taxon>
        <taxon>Diplostraca</taxon>
        <taxon>Cladocera</taxon>
        <taxon>Anomopoda</taxon>
        <taxon>Daphniidae</taxon>
        <taxon>Daphnia</taxon>
        <taxon>Daphnia similis group</taxon>
    </lineage>
</organism>
<feature type="chain" id="PRO_5041981492" description="SUEL-type lectin domain-containing protein" evidence="5">
    <location>
        <begin position="50"/>
        <end position="595"/>
    </location>
</feature>
<keyword evidence="5" id="KW-0732">Signal</keyword>
<keyword evidence="4" id="KW-1133">Transmembrane helix</keyword>
<feature type="compositionally biased region" description="Polar residues" evidence="3">
    <location>
        <begin position="585"/>
        <end position="595"/>
    </location>
</feature>
<feature type="transmembrane region" description="Helical" evidence="4">
    <location>
        <begin position="459"/>
        <end position="484"/>
    </location>
</feature>
<comment type="caution">
    <text evidence="7">The sequence shown here is derived from an EMBL/GenBank/DDBJ whole genome shotgun (WGS) entry which is preliminary data.</text>
</comment>
<dbReference type="CDD" id="cd22828">
    <property type="entry name" value="Gal_Rha_Lectin_EVA1_EVA1C_rpt1"/>
    <property type="match status" value="1"/>
</dbReference>
<evidence type="ECO:0000256" key="1">
    <source>
        <dbReference type="ARBA" id="ARBA00022734"/>
    </source>
</evidence>
<keyword evidence="2" id="KW-0677">Repeat</keyword>
<feature type="compositionally biased region" description="Basic and acidic residues" evidence="3">
    <location>
        <begin position="400"/>
        <end position="420"/>
    </location>
</feature>
<sequence>MLTELQCAPWSVKNGRSVVNAARRMGHPSGGCLTPWLLLLLLAASSSNADNLALLSGTLRTIQRAACDGETLTLRCPLGTAVSIQLAQYGRPAPGVALCSQQQHPPDPPALTAVDGNQLQHNTNNDTCTLTPQMQHALLQTVVEACMKKRHCKFTTSPGNSKDTAVVVPASPSCPGQPPKFVEVAYKCRPLEFRSKIICENETIQLKCKRNARIAIYSATFGRVQFQSAQCLQPPGVDDETCEASFSTETVMQMCHGKRRCTLNASSSTFGNPCSPQSHLYLRVVYTCVSRKILKDHYQGELEDDEVPDHQTSFDNEDLMSENSFESEDYAEPVSSATSIPPRHVAAQDDAGNYDHANNYRTTDRPFGDQQAKRGGFIGDADVVVDVDDMLGDIGSDGGGGHRDSRRRQEWPQPSDRDSNAARGNGLDIQANSSQQNVFGFITDWITSVSFMKENQEKFILYLTLSIAAGILVVLTLLIARMWWQKRRGRREAKSLHSSDPIPAFADDVSDVDNDIDLTSLSLPPPPPLLSELTSLNGTMTTGPVPSAEGVYSTQYGYAGQHGGVGTIRRSTVEEGDTHPRSFIRNGNNSHYYYG</sequence>
<dbReference type="InterPro" id="IPR000922">
    <property type="entry name" value="Lectin_gal-bd_dom"/>
</dbReference>
<dbReference type="Pfam" id="PF02140">
    <property type="entry name" value="SUEL_Lectin"/>
    <property type="match status" value="1"/>
</dbReference>
<feature type="domain" description="SUEL-type lectin" evidence="6">
    <location>
        <begin position="198"/>
        <end position="289"/>
    </location>
</feature>
<dbReference type="AlphaFoldDB" id="A0AAD5PXT0"/>
<keyword evidence="4" id="KW-0472">Membrane</keyword>
<dbReference type="CDD" id="cd22829">
    <property type="entry name" value="Gal_Rha_Lectin_EVA1_EVA1C_rpt2"/>
    <property type="match status" value="1"/>
</dbReference>
<reference evidence="7 8" key="1">
    <citation type="submission" date="2022-05" db="EMBL/GenBank/DDBJ databases">
        <title>A multi-omics perspective on studying reproductive biology in Daphnia sinensis.</title>
        <authorList>
            <person name="Jia J."/>
        </authorList>
    </citation>
    <scope>NUCLEOTIDE SEQUENCE [LARGE SCALE GENOMIC DNA]</scope>
    <source>
        <strain evidence="7 8">WSL</strain>
    </source>
</reference>
<dbReference type="GO" id="GO:0030246">
    <property type="term" value="F:carbohydrate binding"/>
    <property type="evidence" value="ECO:0007669"/>
    <property type="project" value="UniProtKB-KW"/>
</dbReference>
<feature type="signal peptide" evidence="5">
    <location>
        <begin position="1"/>
        <end position="49"/>
    </location>
</feature>
<feature type="region of interest" description="Disordered" evidence="3">
    <location>
        <begin position="573"/>
        <end position="595"/>
    </location>
</feature>
<dbReference type="FunFam" id="2.60.120.740:FF:000003">
    <property type="entry name" value="Protein eva-1 homolog C"/>
    <property type="match status" value="1"/>
</dbReference>
<feature type="domain" description="SUEL-type lectin" evidence="6">
    <location>
        <begin position="66"/>
        <end position="189"/>
    </location>
</feature>
<keyword evidence="1" id="KW-0430">Lectin</keyword>
<dbReference type="PROSITE" id="PS50228">
    <property type="entry name" value="SUEL_LECTIN"/>
    <property type="match status" value="2"/>
</dbReference>
<dbReference type="EMBL" id="WJBH02000004">
    <property type="protein sequence ID" value="KAI9560309.1"/>
    <property type="molecule type" value="Genomic_DNA"/>
</dbReference>
<evidence type="ECO:0000256" key="5">
    <source>
        <dbReference type="SAM" id="SignalP"/>
    </source>
</evidence>
<accession>A0AAD5PXT0</accession>
<keyword evidence="8" id="KW-1185">Reference proteome</keyword>